<evidence type="ECO:0000256" key="7">
    <source>
        <dbReference type="SAM" id="MobiDB-lite"/>
    </source>
</evidence>
<evidence type="ECO:0000259" key="8">
    <source>
        <dbReference type="Pfam" id="PF06429"/>
    </source>
</evidence>
<dbReference type="GO" id="GO:0044780">
    <property type="term" value="P:bacterial-type flagellum assembly"/>
    <property type="evidence" value="ECO:0007669"/>
    <property type="project" value="InterPro"/>
</dbReference>
<dbReference type="InterPro" id="IPR010930">
    <property type="entry name" value="Flg_bb/hook_C_dom"/>
</dbReference>
<gene>
    <name evidence="10" type="primary">flgK</name>
    <name evidence="10" type="ORF">H0I76_18365</name>
</gene>
<dbReference type="PANTHER" id="PTHR30033">
    <property type="entry name" value="FLAGELLAR HOOK-ASSOCIATED PROTEIN 1"/>
    <property type="match status" value="1"/>
</dbReference>
<reference evidence="10" key="1">
    <citation type="submission" date="2020-12" db="EMBL/GenBank/DDBJ databases">
        <title>Bacterial taxonomy.</title>
        <authorList>
            <person name="Pan X."/>
        </authorList>
    </citation>
    <scope>NUCLEOTIDE SEQUENCE</scope>
    <source>
        <strain evidence="10">M0105</strain>
    </source>
</reference>
<organism evidence="10 11">
    <name type="scientific">Thermohalobaculum xanthum</name>
    <dbReference type="NCBI Taxonomy" id="2753746"/>
    <lineage>
        <taxon>Bacteria</taxon>
        <taxon>Pseudomonadati</taxon>
        <taxon>Pseudomonadota</taxon>
        <taxon>Alphaproteobacteria</taxon>
        <taxon>Rhodobacterales</taxon>
        <taxon>Paracoccaceae</taxon>
        <taxon>Thermohalobaculum</taxon>
    </lineage>
</organism>
<dbReference type="AlphaFoldDB" id="A0A8J7MBG1"/>
<dbReference type="RefSeq" id="WP_200613378.1">
    <property type="nucleotide sequence ID" value="NZ_JAEHHL010000015.1"/>
</dbReference>
<evidence type="ECO:0000313" key="11">
    <source>
        <dbReference type="Proteomes" id="UP000655420"/>
    </source>
</evidence>
<evidence type="ECO:0000256" key="6">
    <source>
        <dbReference type="ARBA" id="ARBA00023143"/>
    </source>
</evidence>
<feature type="domain" description="Flagellar hook-associated protein FlgK helical" evidence="9">
    <location>
        <begin position="93"/>
        <end position="311"/>
    </location>
</feature>
<keyword evidence="5" id="KW-0964">Secreted</keyword>
<dbReference type="GO" id="GO:0005576">
    <property type="term" value="C:extracellular region"/>
    <property type="evidence" value="ECO:0007669"/>
    <property type="project" value="UniProtKB-SubCell"/>
</dbReference>
<keyword evidence="10" id="KW-0969">Cilium</keyword>
<feature type="domain" description="Flagellar basal-body/hook protein C-terminal" evidence="8">
    <location>
        <begin position="452"/>
        <end position="487"/>
    </location>
</feature>
<name>A0A8J7MBG1_9RHOB</name>
<proteinExistence type="inferred from homology"/>
<evidence type="ECO:0000259" key="9">
    <source>
        <dbReference type="Pfam" id="PF22638"/>
    </source>
</evidence>
<evidence type="ECO:0000256" key="3">
    <source>
        <dbReference type="ARBA" id="ARBA00009677"/>
    </source>
</evidence>
<accession>A0A8J7MBG1</accession>
<keyword evidence="11" id="KW-1185">Reference proteome</keyword>
<dbReference type="GO" id="GO:0005198">
    <property type="term" value="F:structural molecule activity"/>
    <property type="evidence" value="ECO:0007669"/>
    <property type="project" value="InterPro"/>
</dbReference>
<evidence type="ECO:0000313" key="10">
    <source>
        <dbReference type="EMBL" id="MBK0401167.1"/>
    </source>
</evidence>
<comment type="caution">
    <text evidence="10">The sequence shown here is derived from an EMBL/GenBank/DDBJ whole genome shotgun (WGS) entry which is preliminary data.</text>
</comment>
<evidence type="ECO:0000256" key="5">
    <source>
        <dbReference type="ARBA" id="ARBA00022525"/>
    </source>
</evidence>
<keyword evidence="6" id="KW-0975">Bacterial flagellum</keyword>
<evidence type="ECO:0000256" key="1">
    <source>
        <dbReference type="ARBA" id="ARBA00004365"/>
    </source>
</evidence>
<dbReference type="EMBL" id="JAEHHL010000015">
    <property type="protein sequence ID" value="MBK0401167.1"/>
    <property type="molecule type" value="Genomic_DNA"/>
</dbReference>
<sequence>MSISSALQSAISGLGTNSRMLEVVSDNLANQLTDGYAARSTVLGSVAGGVGGGVRVVSVERATDPELTAMRRHADAEAARGQVLADAARTLASALGETSEAGSLIDRLRSFETALGALADTPESAPRQSAAAIAAADLAASFVTISDRANDLRNSADAAIAAEVEGINTALGEIARLNRQIQVFTATGRETGALEDERERQIDRVAAALPVRETRHDDGRIELRTEQGLTLVDTRAHLLEFTPTPVISPQMSYAGGTGALSGLMLGGVDIAPGSGRAQSITDGGLVGLFAVRDAEVPAFQAKLDALAMDLIRRGDLGGLDPTTPPGAPGLFTDAGAAFDPANLTGLSGRIALNPAVDPNAGGDPARLRDGLGAGAPGPSGNDTLLRALSDAFAERTDASDVLGLSGQLSLDGRIAGVMELTASTRVARETELGALSAARTTLAAQEGRERAVNEDAELAHLLRIEQAFAANSQVIQAAARMLDELTRI</sequence>
<dbReference type="Proteomes" id="UP000655420">
    <property type="component" value="Unassembled WGS sequence"/>
</dbReference>
<dbReference type="Pfam" id="PF22638">
    <property type="entry name" value="FlgK_D1"/>
    <property type="match status" value="1"/>
</dbReference>
<dbReference type="InterPro" id="IPR053927">
    <property type="entry name" value="FlgK_helical"/>
</dbReference>
<feature type="region of interest" description="Disordered" evidence="7">
    <location>
        <begin position="355"/>
        <end position="378"/>
    </location>
</feature>
<evidence type="ECO:0000256" key="4">
    <source>
        <dbReference type="ARBA" id="ARBA00016244"/>
    </source>
</evidence>
<comment type="subcellular location">
    <subcellularLocation>
        <location evidence="1">Bacterial flagellum</location>
    </subcellularLocation>
    <subcellularLocation>
        <location evidence="2">Secreted</location>
    </subcellularLocation>
</comment>
<keyword evidence="10" id="KW-0966">Cell projection</keyword>
<evidence type="ECO:0000256" key="2">
    <source>
        <dbReference type="ARBA" id="ARBA00004613"/>
    </source>
</evidence>
<dbReference type="NCBIfam" id="TIGR02492">
    <property type="entry name" value="flgK_ends"/>
    <property type="match status" value="1"/>
</dbReference>
<dbReference type="GO" id="GO:0009424">
    <property type="term" value="C:bacterial-type flagellum hook"/>
    <property type="evidence" value="ECO:0007669"/>
    <property type="project" value="InterPro"/>
</dbReference>
<dbReference type="Pfam" id="PF06429">
    <property type="entry name" value="Flg_bbr_C"/>
    <property type="match status" value="1"/>
</dbReference>
<dbReference type="InterPro" id="IPR002371">
    <property type="entry name" value="FlgK"/>
</dbReference>
<comment type="similarity">
    <text evidence="3">Belongs to the flagella basal body rod proteins family.</text>
</comment>
<protein>
    <recommendedName>
        <fullName evidence="4">Flagellar hook-associated protein 1</fullName>
    </recommendedName>
</protein>
<keyword evidence="10" id="KW-0282">Flagellum</keyword>
<dbReference type="PANTHER" id="PTHR30033:SF1">
    <property type="entry name" value="FLAGELLAR HOOK-ASSOCIATED PROTEIN 1"/>
    <property type="match status" value="1"/>
</dbReference>